<evidence type="ECO:0000256" key="7">
    <source>
        <dbReference type="ARBA" id="ARBA00023136"/>
    </source>
</evidence>
<evidence type="ECO:0000256" key="1">
    <source>
        <dbReference type="ARBA" id="ARBA00004370"/>
    </source>
</evidence>
<comment type="caution">
    <text evidence="11">The sequence shown here is derived from an EMBL/GenBank/DDBJ whole genome shotgun (WGS) entry which is preliminary data.</text>
</comment>
<evidence type="ECO:0000256" key="6">
    <source>
        <dbReference type="ARBA" id="ARBA00022989"/>
    </source>
</evidence>
<keyword evidence="3 9" id="KW-0997">Cell inner membrane</keyword>
<keyword evidence="2 9" id="KW-1003">Cell membrane</keyword>
<keyword evidence="4 9" id="KW-0132">Cell division</keyword>
<dbReference type="EMBL" id="QHHQ01000010">
    <property type="protein sequence ID" value="RAH97048.1"/>
    <property type="molecule type" value="Genomic_DNA"/>
</dbReference>
<evidence type="ECO:0000256" key="5">
    <source>
        <dbReference type="ARBA" id="ARBA00022692"/>
    </source>
</evidence>
<comment type="function">
    <text evidence="9">Essential cell division protein.</text>
</comment>
<keyword evidence="6 9" id="KW-1133">Transmembrane helix</keyword>
<keyword evidence="7 9" id="KW-0472">Membrane</keyword>
<dbReference type="PANTHER" id="PTHR35851:SF1">
    <property type="entry name" value="CELL DIVISION PROTEIN FTSQ"/>
    <property type="match status" value="1"/>
</dbReference>
<dbReference type="InterPro" id="IPR034746">
    <property type="entry name" value="POTRA"/>
</dbReference>
<name>A0A8B2NLP6_9HYPH</name>
<dbReference type="GO" id="GO:0005886">
    <property type="term" value="C:plasma membrane"/>
    <property type="evidence" value="ECO:0007669"/>
    <property type="project" value="UniProtKB-SubCell"/>
</dbReference>
<protein>
    <recommendedName>
        <fullName evidence="9">Cell division protein FtsQ</fullName>
    </recommendedName>
</protein>
<dbReference type="InterPro" id="IPR005548">
    <property type="entry name" value="Cell_div_FtsQ/DivIB_C"/>
</dbReference>
<dbReference type="InterPro" id="IPR026579">
    <property type="entry name" value="FtsQ"/>
</dbReference>
<dbReference type="PROSITE" id="PS51257">
    <property type="entry name" value="PROKAR_LIPOPROTEIN"/>
    <property type="match status" value="1"/>
</dbReference>
<accession>A0A8B2NLP6</accession>
<dbReference type="PANTHER" id="PTHR35851">
    <property type="entry name" value="CELL DIVISION PROTEIN FTSQ"/>
    <property type="match status" value="1"/>
</dbReference>
<evidence type="ECO:0000256" key="8">
    <source>
        <dbReference type="ARBA" id="ARBA00023306"/>
    </source>
</evidence>
<dbReference type="InterPro" id="IPR045335">
    <property type="entry name" value="FtsQ_C_sf"/>
</dbReference>
<evidence type="ECO:0000313" key="12">
    <source>
        <dbReference type="Proteomes" id="UP000249590"/>
    </source>
</evidence>
<dbReference type="Proteomes" id="UP000249590">
    <property type="component" value="Unassembled WGS sequence"/>
</dbReference>
<dbReference type="HAMAP" id="MF_00911">
    <property type="entry name" value="FtsQ_subfam"/>
    <property type="match status" value="1"/>
</dbReference>
<evidence type="ECO:0000256" key="3">
    <source>
        <dbReference type="ARBA" id="ARBA00022519"/>
    </source>
</evidence>
<dbReference type="PROSITE" id="PS51779">
    <property type="entry name" value="POTRA"/>
    <property type="match status" value="1"/>
</dbReference>
<evidence type="ECO:0000256" key="2">
    <source>
        <dbReference type="ARBA" id="ARBA00022475"/>
    </source>
</evidence>
<dbReference type="OrthoDB" id="9783091at2"/>
<evidence type="ECO:0000256" key="9">
    <source>
        <dbReference type="HAMAP-Rule" id="MF_00911"/>
    </source>
</evidence>
<dbReference type="Pfam" id="PF08478">
    <property type="entry name" value="POTRA_1"/>
    <property type="match status" value="1"/>
</dbReference>
<dbReference type="AlphaFoldDB" id="A0A8B2NLP6"/>
<dbReference type="Gene3D" id="3.10.20.310">
    <property type="entry name" value="membrane protein fhac"/>
    <property type="match status" value="1"/>
</dbReference>
<dbReference type="InterPro" id="IPR013685">
    <property type="entry name" value="POTRA_FtsQ_type"/>
</dbReference>
<keyword evidence="12" id="KW-1185">Reference proteome</keyword>
<dbReference type="Gene3D" id="3.40.50.11690">
    <property type="entry name" value="Cell division protein FtsQ/DivIB"/>
    <property type="match status" value="1"/>
</dbReference>
<organism evidence="11 12">
    <name type="scientific">Acuticoccus sediminis</name>
    <dbReference type="NCBI Taxonomy" id="2184697"/>
    <lineage>
        <taxon>Bacteria</taxon>
        <taxon>Pseudomonadati</taxon>
        <taxon>Pseudomonadota</taxon>
        <taxon>Alphaproteobacteria</taxon>
        <taxon>Hyphomicrobiales</taxon>
        <taxon>Amorphaceae</taxon>
        <taxon>Acuticoccus</taxon>
    </lineage>
</organism>
<evidence type="ECO:0000259" key="10">
    <source>
        <dbReference type="PROSITE" id="PS51779"/>
    </source>
</evidence>
<comment type="subcellular location">
    <subcellularLocation>
        <location evidence="9">Cell inner membrane</location>
        <topology evidence="9">Single-pass type II membrane protein</topology>
    </subcellularLocation>
    <subcellularLocation>
        <location evidence="1">Membrane</location>
    </subcellularLocation>
    <text evidence="9">Localizes to the division septum.</text>
</comment>
<dbReference type="GO" id="GO:0032153">
    <property type="term" value="C:cell division site"/>
    <property type="evidence" value="ECO:0007669"/>
    <property type="project" value="UniProtKB-UniRule"/>
</dbReference>
<gene>
    <name evidence="9" type="primary">ftsQ</name>
    <name evidence="11" type="ORF">DLJ53_30720</name>
</gene>
<feature type="domain" description="POTRA" evidence="10">
    <location>
        <begin position="54"/>
        <end position="122"/>
    </location>
</feature>
<sequence>MPAVAPRASRPRMTGPWPTRVLTAAVLVGSCGAGLAYSQDPSHAIDAVGRVSGFEVRDISLSGQHETSISSIVATASLAPGATMFTVNAEDMRKRVEALPWVQRATVRKVLPGTVKLEIEEAEPFARWRTEGGVKLIARDGMVLSDSVEPRYLDLPLVAGQSANTKAEEAVALLDANPLFQIRTRAAVRVGERRWDLVLDTGATVMLPEDNPSAALDRLADLEMNGSITMEPVIVDMRLADRTVVELHPTDANELYIAPEQEKGFEEPSDLLAAAIAEAKRADDPLAAAIREATQ</sequence>
<dbReference type="GO" id="GO:0043093">
    <property type="term" value="P:FtsZ-dependent cytokinesis"/>
    <property type="evidence" value="ECO:0007669"/>
    <property type="project" value="UniProtKB-UniRule"/>
</dbReference>
<evidence type="ECO:0000256" key="4">
    <source>
        <dbReference type="ARBA" id="ARBA00022618"/>
    </source>
</evidence>
<proteinExistence type="inferred from homology"/>
<comment type="similarity">
    <text evidence="9">Belongs to the FtsQ/DivIB family. FtsQ subfamily.</text>
</comment>
<dbReference type="RefSeq" id="WP_111352156.1">
    <property type="nucleotide sequence ID" value="NZ_QHHQ01000010.1"/>
</dbReference>
<dbReference type="GO" id="GO:0090529">
    <property type="term" value="P:cell septum assembly"/>
    <property type="evidence" value="ECO:0007669"/>
    <property type="project" value="InterPro"/>
</dbReference>
<dbReference type="Pfam" id="PF03799">
    <property type="entry name" value="FtsQ_DivIB_C"/>
    <property type="match status" value="1"/>
</dbReference>
<reference evidence="11 12" key="1">
    <citation type="submission" date="2018-05" db="EMBL/GenBank/DDBJ databases">
        <title>Acuticoccus sediminis sp. nov., isolated from deep-sea sediment of Indian Ocean.</title>
        <authorList>
            <person name="Liu X."/>
            <person name="Lai Q."/>
            <person name="Du Y."/>
            <person name="Sun F."/>
            <person name="Zhang X."/>
            <person name="Wang S."/>
            <person name="Shao Z."/>
        </authorList>
    </citation>
    <scope>NUCLEOTIDE SEQUENCE [LARGE SCALE GENOMIC DNA]</scope>
    <source>
        <strain evidence="11 12">PTG4-2</strain>
    </source>
</reference>
<keyword evidence="8 9" id="KW-0131">Cell cycle</keyword>
<keyword evidence="5 9" id="KW-0812">Transmembrane</keyword>
<evidence type="ECO:0000313" key="11">
    <source>
        <dbReference type="EMBL" id="RAH97048.1"/>
    </source>
</evidence>